<organism evidence="2 3">
    <name type="scientific">Tremella mesenterica</name>
    <name type="common">Jelly fungus</name>
    <dbReference type="NCBI Taxonomy" id="5217"/>
    <lineage>
        <taxon>Eukaryota</taxon>
        <taxon>Fungi</taxon>
        <taxon>Dikarya</taxon>
        <taxon>Basidiomycota</taxon>
        <taxon>Agaricomycotina</taxon>
        <taxon>Tremellomycetes</taxon>
        <taxon>Tremellales</taxon>
        <taxon>Tremellaceae</taxon>
        <taxon>Tremella</taxon>
    </lineage>
</organism>
<reference evidence="2 3" key="1">
    <citation type="submission" date="2016-06" db="EMBL/GenBank/DDBJ databases">
        <title>Evolution of pathogenesis and genome organization in the Tremellales.</title>
        <authorList>
            <person name="Cuomo C."/>
            <person name="Litvintseva A."/>
            <person name="Heitman J."/>
            <person name="Chen Y."/>
            <person name="Sun S."/>
            <person name="Springer D."/>
            <person name="Dromer F."/>
            <person name="Young S."/>
            <person name="Zeng Q."/>
            <person name="Chapman S."/>
            <person name="Gujja S."/>
            <person name="Saif S."/>
            <person name="Birren B."/>
        </authorList>
    </citation>
    <scope>NUCLEOTIDE SEQUENCE [LARGE SCALE GENOMIC DNA]</scope>
    <source>
        <strain evidence="2 3">ATCC 28783</strain>
    </source>
</reference>
<evidence type="ECO:0000256" key="1">
    <source>
        <dbReference type="SAM" id="MobiDB-lite"/>
    </source>
</evidence>
<dbReference type="VEuPathDB" id="FungiDB:TREMEDRAFT_65001"/>
<protein>
    <submittedName>
        <fullName evidence="2">Uncharacterized protein</fullName>
    </submittedName>
</protein>
<dbReference type="EMBL" id="SDIL01000174">
    <property type="protein sequence ID" value="RXK34900.1"/>
    <property type="molecule type" value="Genomic_DNA"/>
</dbReference>
<feature type="compositionally biased region" description="Polar residues" evidence="1">
    <location>
        <begin position="118"/>
        <end position="136"/>
    </location>
</feature>
<dbReference type="AlphaFoldDB" id="A0A4V1M2X6"/>
<evidence type="ECO:0000313" key="3">
    <source>
        <dbReference type="Proteomes" id="UP000289152"/>
    </source>
</evidence>
<evidence type="ECO:0000313" key="2">
    <source>
        <dbReference type="EMBL" id="RXK34900.1"/>
    </source>
</evidence>
<accession>A0A4V1M2X6</accession>
<proteinExistence type="predicted"/>
<gene>
    <name evidence="2" type="ORF">M231_07834</name>
</gene>
<feature type="compositionally biased region" description="Basic and acidic residues" evidence="1">
    <location>
        <begin position="19"/>
        <end position="28"/>
    </location>
</feature>
<feature type="region of interest" description="Disordered" evidence="1">
    <location>
        <begin position="101"/>
        <end position="136"/>
    </location>
</feature>
<sequence length="405" mass="45388">MSRTVASLPDGNGISLFPDDGRDPHRLSVSDGPFHPEYLAHSQSSLVPQVQNSGGYNPYPSVRHYLHTLFALQQGAGQGFPYGSFEACHRGLLDAHINLTRTGSLNPSDEGRVREGTRNSSFHPSHQTHQPSFPITQVRPNRFDAFDARSLIQTSDVVRYSQPMNELNGAGSIIRPTFSSLQHQYTNSLRPQSLYGPIVNSFNTTSVTPSTTQAARTYYPYGSQYFNNQSGVETIERLFTPNDPAPPPDSSRIIISGDSNNWCLPIYPLVTRMRLFTQNKDLLYGDEYHWVKLNTNPERRTGHEEAVIADFTLRWSVTVKCDFTKLAAVTSILYDAASRLLGGTCAPQIKDLLNHMAFRVTYQQTIFNVVPIHSLTDYGRSLLEQGQIEMGGMRSQHVSQGDWRY</sequence>
<dbReference type="InParanoid" id="A0A4V1M2X6"/>
<name>A0A4V1M2X6_TREME</name>
<comment type="caution">
    <text evidence="2">The sequence shown here is derived from an EMBL/GenBank/DDBJ whole genome shotgun (WGS) entry which is preliminary data.</text>
</comment>
<feature type="region of interest" description="Disordered" evidence="1">
    <location>
        <begin position="1"/>
        <end position="32"/>
    </location>
</feature>
<keyword evidence="3" id="KW-1185">Reference proteome</keyword>
<dbReference type="Proteomes" id="UP000289152">
    <property type="component" value="Unassembled WGS sequence"/>
</dbReference>